<evidence type="ECO:0000313" key="9">
    <source>
        <dbReference type="Proteomes" id="UP000075243"/>
    </source>
</evidence>
<feature type="compositionally biased region" description="Basic and acidic residues" evidence="6">
    <location>
        <begin position="127"/>
        <end position="158"/>
    </location>
</feature>
<feature type="region of interest" description="Disordered" evidence="6">
    <location>
        <begin position="79"/>
        <end position="178"/>
    </location>
</feature>
<evidence type="ECO:0000256" key="6">
    <source>
        <dbReference type="SAM" id="MobiDB-lite"/>
    </source>
</evidence>
<dbReference type="PANTHER" id="PTHR31221">
    <property type="entry name" value="WRKY TRANSCRIPTION FACTOR PROTEIN 1-RELATED"/>
    <property type="match status" value="1"/>
</dbReference>
<gene>
    <name evidence="8" type="ORF">KK1_025571</name>
</gene>
<evidence type="ECO:0000256" key="3">
    <source>
        <dbReference type="ARBA" id="ARBA00023125"/>
    </source>
</evidence>
<keyword evidence="5" id="KW-0539">Nucleus</keyword>
<dbReference type="Pfam" id="PF03106">
    <property type="entry name" value="WRKY"/>
    <property type="match status" value="1"/>
</dbReference>
<feature type="compositionally biased region" description="Low complexity" evidence="6">
    <location>
        <begin position="110"/>
        <end position="125"/>
    </location>
</feature>
<feature type="compositionally biased region" description="Basic residues" evidence="6">
    <location>
        <begin position="159"/>
        <end position="172"/>
    </location>
</feature>
<dbReference type="SMART" id="SM00774">
    <property type="entry name" value="WRKY"/>
    <property type="match status" value="1"/>
</dbReference>
<evidence type="ECO:0000256" key="4">
    <source>
        <dbReference type="ARBA" id="ARBA00023163"/>
    </source>
</evidence>
<dbReference type="GO" id="GO:0043565">
    <property type="term" value="F:sequence-specific DNA binding"/>
    <property type="evidence" value="ECO:0007669"/>
    <property type="project" value="InterPro"/>
</dbReference>
<dbReference type="FunFam" id="2.20.25.80:FF:000003">
    <property type="entry name" value="WRKY transcription factor 57"/>
    <property type="match status" value="1"/>
</dbReference>
<keyword evidence="2" id="KW-0805">Transcription regulation</keyword>
<dbReference type="PANTHER" id="PTHR31221:SF334">
    <property type="entry name" value="WRKY TRANSCRIPTION FACTOR 57-RELATED"/>
    <property type="match status" value="1"/>
</dbReference>
<feature type="compositionally biased region" description="Polar residues" evidence="6">
    <location>
        <begin position="92"/>
        <end position="109"/>
    </location>
</feature>
<dbReference type="EMBL" id="KQ483422">
    <property type="protein sequence ID" value="KYP52617.1"/>
    <property type="molecule type" value="Genomic_DNA"/>
</dbReference>
<evidence type="ECO:0000256" key="5">
    <source>
        <dbReference type="ARBA" id="ARBA00023242"/>
    </source>
</evidence>
<dbReference type="InterPro" id="IPR036576">
    <property type="entry name" value="WRKY_dom_sf"/>
</dbReference>
<dbReference type="PROSITE" id="PS50811">
    <property type="entry name" value="WRKY"/>
    <property type="match status" value="1"/>
</dbReference>
<proteinExistence type="predicted"/>
<dbReference type="InterPro" id="IPR044810">
    <property type="entry name" value="WRKY_plant"/>
</dbReference>
<evidence type="ECO:0000259" key="7">
    <source>
        <dbReference type="PROSITE" id="PS50811"/>
    </source>
</evidence>
<organism evidence="8 9">
    <name type="scientific">Cajanus cajan</name>
    <name type="common">Pigeon pea</name>
    <name type="synonym">Cajanus indicus</name>
    <dbReference type="NCBI Taxonomy" id="3821"/>
    <lineage>
        <taxon>Eukaryota</taxon>
        <taxon>Viridiplantae</taxon>
        <taxon>Streptophyta</taxon>
        <taxon>Embryophyta</taxon>
        <taxon>Tracheophyta</taxon>
        <taxon>Spermatophyta</taxon>
        <taxon>Magnoliopsida</taxon>
        <taxon>eudicotyledons</taxon>
        <taxon>Gunneridae</taxon>
        <taxon>Pentapetalae</taxon>
        <taxon>rosids</taxon>
        <taxon>fabids</taxon>
        <taxon>Fabales</taxon>
        <taxon>Fabaceae</taxon>
        <taxon>Papilionoideae</taxon>
        <taxon>50 kb inversion clade</taxon>
        <taxon>NPAAA clade</taxon>
        <taxon>indigoferoid/millettioid clade</taxon>
        <taxon>Phaseoleae</taxon>
        <taxon>Cajanus</taxon>
    </lineage>
</organism>
<evidence type="ECO:0000313" key="8">
    <source>
        <dbReference type="EMBL" id="KYP52617.1"/>
    </source>
</evidence>
<feature type="domain" description="WRKY" evidence="7">
    <location>
        <begin position="181"/>
        <end position="246"/>
    </location>
</feature>
<dbReference type="OMA" id="CTAGNCE"/>
<dbReference type="GO" id="GO:0005634">
    <property type="term" value="C:nucleus"/>
    <property type="evidence" value="ECO:0007669"/>
    <property type="project" value="UniProtKB-SubCell"/>
</dbReference>
<comment type="subcellular location">
    <subcellularLocation>
        <location evidence="1">Nucleus</location>
    </subcellularLocation>
</comment>
<evidence type="ECO:0000256" key="1">
    <source>
        <dbReference type="ARBA" id="ARBA00004123"/>
    </source>
</evidence>
<dbReference type="GO" id="GO:0003700">
    <property type="term" value="F:DNA-binding transcription factor activity"/>
    <property type="evidence" value="ECO:0007669"/>
    <property type="project" value="InterPro"/>
</dbReference>
<evidence type="ECO:0000256" key="2">
    <source>
        <dbReference type="ARBA" id="ARBA00023015"/>
    </source>
</evidence>
<dbReference type="OrthoDB" id="693960at2759"/>
<dbReference type="Proteomes" id="UP000075243">
    <property type="component" value="Unassembled WGS sequence"/>
</dbReference>
<accession>A0A151SCW3</accession>
<dbReference type="SUPFAM" id="SSF118290">
    <property type="entry name" value="WRKY DNA-binding domain"/>
    <property type="match status" value="1"/>
</dbReference>
<protein>
    <submittedName>
        <fullName evidence="8">WRKY transcription factor 23</fullName>
    </submittedName>
</protein>
<dbReference type="AlphaFoldDB" id="A0A151SCW3"/>
<dbReference type="InterPro" id="IPR003657">
    <property type="entry name" value="WRKY_dom"/>
</dbReference>
<dbReference type="Gene3D" id="2.20.25.80">
    <property type="entry name" value="WRKY domain"/>
    <property type="match status" value="1"/>
</dbReference>
<keyword evidence="3" id="KW-0238">DNA-binding</keyword>
<dbReference type="Gramene" id="C.cajan_25149.t">
    <property type="protein sequence ID" value="C.cajan_25149.t"/>
    <property type="gene ID" value="C.cajan_25149"/>
</dbReference>
<keyword evidence="4" id="KW-0804">Transcription</keyword>
<keyword evidence="9" id="KW-1185">Reference proteome</keyword>
<reference evidence="8" key="1">
    <citation type="journal article" date="2012" name="Nat. Biotechnol.">
        <title>Draft genome sequence of pigeonpea (Cajanus cajan), an orphan legume crop of resource-poor farmers.</title>
        <authorList>
            <person name="Varshney R.K."/>
            <person name="Chen W."/>
            <person name="Li Y."/>
            <person name="Bharti A.K."/>
            <person name="Saxena R.K."/>
            <person name="Schlueter J.A."/>
            <person name="Donoghue M.T."/>
            <person name="Azam S."/>
            <person name="Fan G."/>
            <person name="Whaley A.M."/>
            <person name="Farmer A.D."/>
            <person name="Sheridan J."/>
            <person name="Iwata A."/>
            <person name="Tuteja R."/>
            <person name="Penmetsa R.V."/>
            <person name="Wu W."/>
            <person name="Upadhyaya H.D."/>
            <person name="Yang S.P."/>
            <person name="Shah T."/>
            <person name="Saxena K.B."/>
            <person name="Michael T."/>
            <person name="McCombie W.R."/>
            <person name="Yang B."/>
            <person name="Zhang G."/>
            <person name="Yang H."/>
            <person name="Wang J."/>
            <person name="Spillane C."/>
            <person name="Cook D.R."/>
            <person name="May G.D."/>
            <person name="Xu X."/>
            <person name="Jackson S.A."/>
        </authorList>
    </citation>
    <scope>NUCLEOTIDE SEQUENCE [LARGE SCALE GENOMIC DNA]</scope>
</reference>
<sequence length="367" mass="40619">MDEKGEKEENSKPSSTTENFVAFSDEISNMSFPFSPAFSSIFDMMSPLPPSLCDDPEFSDFGGFMDMLSLPDYTWHQNIVTTSAPPPPEITQPLQSLPSPNAPNSFEVVNTSLSPNSLPILSPPNEVTDKATENKNETKDETMNSDKGGENNDQDKIKNQLKPKKRNQKKKESRVAFMTRSEVDHLEDGYRWRKYGQKDLKNSAHPRSYYRCTFPNCGVKKRVERSTEDPSVVMTTYEGTHTHPSTVPLPPKVGLVQKASGSGGPSGVASANYALRQQHSQRQQELEQQALAAAALYNSTSTSPLNVVNASSCINFGNMNISSITGFLNNQENRQAFVPSRVVNPPPHALLRDNGGLLQDIIMPYRS</sequence>
<name>A0A151SCW3_CAJCA</name>